<dbReference type="Pfam" id="PF05382">
    <property type="entry name" value="Amidase_5"/>
    <property type="match status" value="1"/>
</dbReference>
<dbReference type="AlphaFoldDB" id="A0AA46YUW2"/>
<dbReference type="Proteomes" id="UP001164042">
    <property type="component" value="Chromosome"/>
</dbReference>
<reference evidence="2" key="1">
    <citation type="submission" date="2022-10" db="EMBL/GenBank/DDBJ databases">
        <title>Genome assembly of Lactococcus garvieae isolates from cricket gut.</title>
        <authorList>
            <person name="Luecke A.R."/>
            <person name="Brown A.M.V."/>
            <person name="Wakeman C.A."/>
        </authorList>
    </citation>
    <scope>NUCLEOTIDE SEQUENCE</scope>
    <source>
        <strain evidence="2">Alexii-11_2</strain>
    </source>
</reference>
<dbReference type="InterPro" id="IPR008044">
    <property type="entry name" value="Phage_lysin"/>
</dbReference>
<dbReference type="RefSeq" id="WP_264308445.1">
    <property type="nucleotide sequence ID" value="NZ_CP109635.1"/>
</dbReference>
<organism evidence="2 3">
    <name type="scientific">Lactococcus garvieae</name>
    <dbReference type="NCBI Taxonomy" id="1363"/>
    <lineage>
        <taxon>Bacteria</taxon>
        <taxon>Bacillati</taxon>
        <taxon>Bacillota</taxon>
        <taxon>Bacilli</taxon>
        <taxon>Lactobacillales</taxon>
        <taxon>Streptococcaceae</taxon>
        <taxon>Lactococcus</taxon>
    </lineage>
</organism>
<proteinExistence type="predicted"/>
<accession>A0AA46YUW2</accession>
<gene>
    <name evidence="2" type="ORF">OF801_02010</name>
</gene>
<evidence type="ECO:0000313" key="2">
    <source>
        <dbReference type="EMBL" id="UYT10738.1"/>
    </source>
</evidence>
<evidence type="ECO:0000259" key="1">
    <source>
        <dbReference type="Pfam" id="PF05382"/>
    </source>
</evidence>
<feature type="domain" description="Bacteriophage lysin" evidence="1">
    <location>
        <begin position="7"/>
        <end position="152"/>
    </location>
</feature>
<name>A0AA46YUW2_9LACT</name>
<sequence>MTVDNKKVVSWFDNRKGKLTYSMYGSRNGADGTADCSGSITQSIFEAGAAKYAYLYSTVTLASYLQANGYTCISRNQDWDAKGGEVVLMSWGADMSTSGGAGGHVGVMKDANTFISVDYWTGGQAGTAVSEHNWNDYYAANKPTYVEVWRNTKTSEGTTSNGSGSTNTNNTTTTANIADYQKEEDYMKIVQAIDGNKKNTRVYLVTAQGAKWIKTQKDIDNIDRMYAGVGKKLPRDTAYESEIKSLNRGFNSTDGF</sequence>
<dbReference type="EMBL" id="CP109635">
    <property type="protein sequence ID" value="UYT10738.1"/>
    <property type="molecule type" value="Genomic_DNA"/>
</dbReference>
<evidence type="ECO:0000313" key="3">
    <source>
        <dbReference type="Proteomes" id="UP001164042"/>
    </source>
</evidence>
<protein>
    <recommendedName>
        <fullName evidence="1">Bacteriophage lysin domain-containing protein</fullName>
    </recommendedName>
</protein>